<dbReference type="SMART" id="SM00397">
    <property type="entry name" value="t_SNARE"/>
    <property type="match status" value="1"/>
</dbReference>
<evidence type="ECO:0000256" key="4">
    <source>
        <dbReference type="ARBA" id="ARBA00022989"/>
    </source>
</evidence>
<evidence type="ECO:0000256" key="8">
    <source>
        <dbReference type="SAM" id="Phobius"/>
    </source>
</evidence>
<evidence type="ECO:0000256" key="7">
    <source>
        <dbReference type="SAM" id="MobiDB-lite"/>
    </source>
</evidence>
<evidence type="ECO:0000256" key="6">
    <source>
        <dbReference type="ARBA" id="ARBA00023136"/>
    </source>
</evidence>
<keyword evidence="6 8" id="KW-0472">Membrane</keyword>
<dbReference type="GO" id="GO:0031201">
    <property type="term" value="C:SNARE complex"/>
    <property type="evidence" value="ECO:0007669"/>
    <property type="project" value="TreeGrafter"/>
</dbReference>
<comment type="similarity">
    <text evidence="2">Belongs to the syntaxin family.</text>
</comment>
<feature type="region of interest" description="Disordered" evidence="7">
    <location>
        <begin position="1"/>
        <end position="22"/>
    </location>
</feature>
<dbReference type="Proteomes" id="UP000714275">
    <property type="component" value="Unassembled WGS sequence"/>
</dbReference>
<feature type="transmembrane region" description="Helical" evidence="8">
    <location>
        <begin position="285"/>
        <end position="306"/>
    </location>
</feature>
<feature type="compositionally biased region" description="Polar residues" evidence="7">
    <location>
        <begin position="9"/>
        <end position="22"/>
    </location>
</feature>
<dbReference type="GO" id="GO:0048278">
    <property type="term" value="P:vesicle docking"/>
    <property type="evidence" value="ECO:0007669"/>
    <property type="project" value="TreeGrafter"/>
</dbReference>
<sequence>MDRLAAMRAQQQGGNSGYQRQNPYVRQDDHAYEMADVRDSSANLTSGGDSMSDFYAEISSIQDTIKTFNANVSRIDELHSRSLNNTDDAAAQRNASQLQELVEDTSALSATLKRRVKDLERQGGGGRDGQIRKQQTALVKSKFVDAIQSYQTVEQQYRQKYKQRMERQFKIVKPDATPEEVRAVVNDENGGQIFSQALMNSSRYGESRAAYREVQERHQDIKRIEQTIAELAQLFNDMSMLVEQQDETINTIQATAELVEKDMEAGVQHTGKAVVSARSARKKRWICFFLLLLIIAIIAIIVVVVVKNNGGKL</sequence>
<dbReference type="SUPFAM" id="SSF47661">
    <property type="entry name" value="t-snare proteins"/>
    <property type="match status" value="1"/>
</dbReference>
<dbReference type="GO" id="GO:0000149">
    <property type="term" value="F:SNARE binding"/>
    <property type="evidence" value="ECO:0007669"/>
    <property type="project" value="TreeGrafter"/>
</dbReference>
<evidence type="ECO:0000256" key="2">
    <source>
        <dbReference type="ARBA" id="ARBA00009063"/>
    </source>
</evidence>
<evidence type="ECO:0000259" key="9">
    <source>
        <dbReference type="PROSITE" id="PS50192"/>
    </source>
</evidence>
<reference evidence="10" key="1">
    <citation type="journal article" date="2020" name="New Phytol.">
        <title>Comparative genomics reveals dynamic genome evolution in host specialist ectomycorrhizal fungi.</title>
        <authorList>
            <person name="Lofgren L.A."/>
            <person name="Nguyen N.H."/>
            <person name="Vilgalys R."/>
            <person name="Ruytinx J."/>
            <person name="Liao H.L."/>
            <person name="Branco S."/>
            <person name="Kuo A."/>
            <person name="LaButti K."/>
            <person name="Lipzen A."/>
            <person name="Andreopoulos W."/>
            <person name="Pangilinan J."/>
            <person name="Riley R."/>
            <person name="Hundley H."/>
            <person name="Na H."/>
            <person name="Barry K."/>
            <person name="Grigoriev I.V."/>
            <person name="Stajich J.E."/>
            <person name="Kennedy P.G."/>
        </authorList>
    </citation>
    <scope>NUCLEOTIDE SEQUENCE</scope>
    <source>
        <strain evidence="10">DOB743</strain>
    </source>
</reference>
<dbReference type="FunFam" id="1.20.58.70:FF:000008">
    <property type="entry name" value="Syntaxin family protein"/>
    <property type="match status" value="1"/>
</dbReference>
<dbReference type="InterPro" id="IPR045242">
    <property type="entry name" value="Syntaxin"/>
</dbReference>
<gene>
    <name evidence="10" type="ORF">EV702DRAFT_1066498</name>
</gene>
<evidence type="ECO:0000256" key="1">
    <source>
        <dbReference type="ARBA" id="ARBA00004211"/>
    </source>
</evidence>
<dbReference type="Pfam" id="PF00804">
    <property type="entry name" value="Syntaxin"/>
    <property type="match status" value="1"/>
</dbReference>
<comment type="subcellular location">
    <subcellularLocation>
        <location evidence="1">Membrane</location>
        <topology evidence="1">Single-pass type IV membrane protein</topology>
    </subcellularLocation>
</comment>
<dbReference type="Pfam" id="PF05739">
    <property type="entry name" value="SNARE"/>
    <property type="match status" value="1"/>
</dbReference>
<dbReference type="CDD" id="cd15849">
    <property type="entry name" value="SNARE_Sso1"/>
    <property type="match status" value="1"/>
</dbReference>
<dbReference type="PANTHER" id="PTHR19957:SF307">
    <property type="entry name" value="PROTEIN SSO1-RELATED"/>
    <property type="match status" value="1"/>
</dbReference>
<dbReference type="GO" id="GO:0006887">
    <property type="term" value="P:exocytosis"/>
    <property type="evidence" value="ECO:0007669"/>
    <property type="project" value="TreeGrafter"/>
</dbReference>
<organism evidence="10 11">
    <name type="scientific">Suillus placidus</name>
    <dbReference type="NCBI Taxonomy" id="48579"/>
    <lineage>
        <taxon>Eukaryota</taxon>
        <taxon>Fungi</taxon>
        <taxon>Dikarya</taxon>
        <taxon>Basidiomycota</taxon>
        <taxon>Agaricomycotina</taxon>
        <taxon>Agaricomycetes</taxon>
        <taxon>Agaricomycetidae</taxon>
        <taxon>Boletales</taxon>
        <taxon>Suillineae</taxon>
        <taxon>Suillaceae</taxon>
        <taxon>Suillus</taxon>
    </lineage>
</organism>
<comment type="caution">
    <text evidence="10">The sequence shown here is derived from an EMBL/GenBank/DDBJ whole genome shotgun (WGS) entry which is preliminary data.</text>
</comment>
<dbReference type="GO" id="GO:0005484">
    <property type="term" value="F:SNAP receptor activity"/>
    <property type="evidence" value="ECO:0007669"/>
    <property type="project" value="TreeGrafter"/>
</dbReference>
<dbReference type="InterPro" id="IPR000727">
    <property type="entry name" value="T_SNARE_dom"/>
</dbReference>
<evidence type="ECO:0000256" key="5">
    <source>
        <dbReference type="ARBA" id="ARBA00023054"/>
    </source>
</evidence>
<dbReference type="GO" id="GO:0006886">
    <property type="term" value="P:intracellular protein transport"/>
    <property type="evidence" value="ECO:0007669"/>
    <property type="project" value="TreeGrafter"/>
</dbReference>
<dbReference type="OrthoDB" id="10255013at2759"/>
<keyword evidence="4 8" id="KW-1133">Transmembrane helix</keyword>
<evidence type="ECO:0000313" key="11">
    <source>
        <dbReference type="Proteomes" id="UP000714275"/>
    </source>
</evidence>
<dbReference type="Gene3D" id="1.20.58.70">
    <property type="match status" value="1"/>
</dbReference>
<dbReference type="SMART" id="SM00503">
    <property type="entry name" value="SynN"/>
    <property type="match status" value="1"/>
</dbReference>
<keyword evidence="3 8" id="KW-0812">Transmembrane</keyword>
<dbReference type="AlphaFoldDB" id="A0A9P7A5Q6"/>
<feature type="domain" description="T-SNARE coiled-coil homology" evidence="9">
    <location>
        <begin position="211"/>
        <end position="273"/>
    </location>
</feature>
<accession>A0A9P7A5Q6</accession>
<dbReference type="GO" id="GO:0012505">
    <property type="term" value="C:endomembrane system"/>
    <property type="evidence" value="ECO:0007669"/>
    <property type="project" value="TreeGrafter"/>
</dbReference>
<dbReference type="InterPro" id="IPR006011">
    <property type="entry name" value="Syntaxin_N"/>
</dbReference>
<keyword evidence="5" id="KW-0175">Coiled coil</keyword>
<dbReference type="PROSITE" id="PS50192">
    <property type="entry name" value="T_SNARE"/>
    <property type="match status" value="1"/>
</dbReference>
<dbReference type="InterPro" id="IPR010989">
    <property type="entry name" value="SNARE"/>
</dbReference>
<keyword evidence="11" id="KW-1185">Reference proteome</keyword>
<dbReference type="PANTHER" id="PTHR19957">
    <property type="entry name" value="SYNTAXIN"/>
    <property type="match status" value="1"/>
</dbReference>
<name>A0A9P7A5Q6_9AGAM</name>
<evidence type="ECO:0000256" key="3">
    <source>
        <dbReference type="ARBA" id="ARBA00022692"/>
    </source>
</evidence>
<dbReference type="CDD" id="cd00179">
    <property type="entry name" value="SynN"/>
    <property type="match status" value="1"/>
</dbReference>
<proteinExistence type="inferred from homology"/>
<protein>
    <submittedName>
        <fullName evidence="10">t-SNARE</fullName>
    </submittedName>
</protein>
<dbReference type="GO" id="GO:0005886">
    <property type="term" value="C:plasma membrane"/>
    <property type="evidence" value="ECO:0007669"/>
    <property type="project" value="TreeGrafter"/>
</dbReference>
<dbReference type="EMBL" id="JABBWD010000003">
    <property type="protein sequence ID" value="KAG1782736.1"/>
    <property type="molecule type" value="Genomic_DNA"/>
</dbReference>
<evidence type="ECO:0000313" key="10">
    <source>
        <dbReference type="EMBL" id="KAG1782736.1"/>
    </source>
</evidence>
<dbReference type="GO" id="GO:0006906">
    <property type="term" value="P:vesicle fusion"/>
    <property type="evidence" value="ECO:0007669"/>
    <property type="project" value="TreeGrafter"/>
</dbReference>